<dbReference type="SFLD" id="SFLDG00358">
    <property type="entry name" value="Main_(cytGST)"/>
    <property type="match status" value="1"/>
</dbReference>
<evidence type="ECO:0000313" key="4">
    <source>
        <dbReference type="Proteomes" id="UP000283458"/>
    </source>
</evidence>
<protein>
    <submittedName>
        <fullName evidence="3">Glutathione S-transferase family protein</fullName>
    </submittedName>
</protein>
<dbReference type="RefSeq" id="WP_119832033.1">
    <property type="nucleotide sequence ID" value="NZ_QYUL01000002.1"/>
</dbReference>
<reference evidence="3 4" key="1">
    <citation type="submission" date="2018-09" db="EMBL/GenBank/DDBJ databases">
        <authorList>
            <person name="Zhu H."/>
        </authorList>
    </citation>
    <scope>NUCLEOTIDE SEQUENCE [LARGE SCALE GENOMIC DNA]</scope>
    <source>
        <strain evidence="3 4">K2W22B-5</strain>
    </source>
</reference>
<dbReference type="PROSITE" id="PS50404">
    <property type="entry name" value="GST_NTER"/>
    <property type="match status" value="1"/>
</dbReference>
<dbReference type="Proteomes" id="UP000283458">
    <property type="component" value="Unassembled WGS sequence"/>
</dbReference>
<dbReference type="OrthoDB" id="9782992at2"/>
<evidence type="ECO:0000259" key="2">
    <source>
        <dbReference type="PROSITE" id="PS50405"/>
    </source>
</evidence>
<dbReference type="AlphaFoldDB" id="A0A418VXY9"/>
<feature type="domain" description="GST N-terminal" evidence="1">
    <location>
        <begin position="1"/>
        <end position="76"/>
    </location>
</feature>
<feature type="domain" description="GST C-terminal" evidence="2">
    <location>
        <begin position="81"/>
        <end position="205"/>
    </location>
</feature>
<name>A0A418VXY9_9PROT</name>
<dbReference type="InterPro" id="IPR004045">
    <property type="entry name" value="Glutathione_S-Trfase_N"/>
</dbReference>
<dbReference type="InterPro" id="IPR004046">
    <property type="entry name" value="GST_C"/>
</dbReference>
<organism evidence="3 4">
    <name type="scientific">Azospirillum cavernae</name>
    <dbReference type="NCBI Taxonomy" id="2320860"/>
    <lineage>
        <taxon>Bacteria</taxon>
        <taxon>Pseudomonadati</taxon>
        <taxon>Pseudomonadota</taxon>
        <taxon>Alphaproteobacteria</taxon>
        <taxon>Rhodospirillales</taxon>
        <taxon>Azospirillaceae</taxon>
        <taxon>Azospirillum</taxon>
    </lineage>
</organism>
<dbReference type="EMBL" id="QYUL01000002">
    <property type="protein sequence ID" value="RJF81954.1"/>
    <property type="molecule type" value="Genomic_DNA"/>
</dbReference>
<evidence type="ECO:0000259" key="1">
    <source>
        <dbReference type="PROSITE" id="PS50404"/>
    </source>
</evidence>
<dbReference type="Gene3D" id="1.20.1050.10">
    <property type="match status" value="1"/>
</dbReference>
<dbReference type="Pfam" id="PF00043">
    <property type="entry name" value="GST_C"/>
    <property type="match status" value="1"/>
</dbReference>
<dbReference type="InterPro" id="IPR036249">
    <property type="entry name" value="Thioredoxin-like_sf"/>
</dbReference>
<dbReference type="InterPro" id="IPR010987">
    <property type="entry name" value="Glutathione-S-Trfase_C-like"/>
</dbReference>
<dbReference type="Gene3D" id="3.40.30.10">
    <property type="entry name" value="Glutaredoxin"/>
    <property type="match status" value="1"/>
</dbReference>
<proteinExistence type="predicted"/>
<keyword evidence="3" id="KW-0808">Transferase</keyword>
<dbReference type="Pfam" id="PF13417">
    <property type="entry name" value="GST_N_3"/>
    <property type="match status" value="1"/>
</dbReference>
<dbReference type="CDD" id="cd00570">
    <property type="entry name" value="GST_N_family"/>
    <property type="match status" value="1"/>
</dbReference>
<dbReference type="SUPFAM" id="SSF52833">
    <property type="entry name" value="Thioredoxin-like"/>
    <property type="match status" value="1"/>
</dbReference>
<dbReference type="GO" id="GO:0005737">
    <property type="term" value="C:cytoplasm"/>
    <property type="evidence" value="ECO:0007669"/>
    <property type="project" value="TreeGrafter"/>
</dbReference>
<dbReference type="PROSITE" id="PS50405">
    <property type="entry name" value="GST_CTER"/>
    <property type="match status" value="1"/>
</dbReference>
<dbReference type="SFLD" id="SFLDS00019">
    <property type="entry name" value="Glutathione_Transferase_(cytos"/>
    <property type="match status" value="1"/>
</dbReference>
<dbReference type="PANTHER" id="PTHR43968:SF6">
    <property type="entry name" value="GLUTATHIONE S-TRANSFERASE OMEGA"/>
    <property type="match status" value="1"/>
</dbReference>
<dbReference type="InterPro" id="IPR036282">
    <property type="entry name" value="Glutathione-S-Trfase_C_sf"/>
</dbReference>
<dbReference type="GO" id="GO:0016740">
    <property type="term" value="F:transferase activity"/>
    <property type="evidence" value="ECO:0007669"/>
    <property type="project" value="UniProtKB-KW"/>
</dbReference>
<keyword evidence="4" id="KW-1185">Reference proteome</keyword>
<comment type="caution">
    <text evidence="3">The sequence shown here is derived from an EMBL/GenBank/DDBJ whole genome shotgun (WGS) entry which is preliminary data.</text>
</comment>
<dbReference type="InterPro" id="IPR040079">
    <property type="entry name" value="Glutathione_S-Trfase"/>
</dbReference>
<dbReference type="PANTHER" id="PTHR43968">
    <property type="match status" value="1"/>
</dbReference>
<dbReference type="InterPro" id="IPR050983">
    <property type="entry name" value="GST_Omega/HSP26"/>
</dbReference>
<gene>
    <name evidence="3" type="ORF">D3877_17835</name>
</gene>
<dbReference type="SUPFAM" id="SSF47616">
    <property type="entry name" value="GST C-terminal domain-like"/>
    <property type="match status" value="1"/>
</dbReference>
<accession>A0A418VXY9</accession>
<sequence length="220" mass="24379">MIVLHGSAGSPYVARVRMQGYAKGIDIALRPAALGTPEFQAMNPIGKMPVLEHNGFILPESLIICEYLEDLHPTPSMLGVTPQERALARLIPRTVDLYCASLFSLLRAASDSSFKIDEPTERANLEKGLNALEHFLQPTGYAARAELSLADCVLVPWLYYGNKLAAFGDDTLSRFAKLSRYIEMVADDPIAQQVWAEMDEAFRAFMTKWKADQEAAAKKD</sequence>
<evidence type="ECO:0000313" key="3">
    <source>
        <dbReference type="EMBL" id="RJF81954.1"/>
    </source>
</evidence>
<dbReference type="CDD" id="cd00299">
    <property type="entry name" value="GST_C_family"/>
    <property type="match status" value="1"/>
</dbReference>